<evidence type="ECO:0000313" key="1">
    <source>
        <dbReference type="EMBL" id="VDI29783.1"/>
    </source>
</evidence>
<evidence type="ECO:0000313" key="2">
    <source>
        <dbReference type="Proteomes" id="UP000596742"/>
    </source>
</evidence>
<keyword evidence="2" id="KW-1185">Reference proteome</keyword>
<organism evidence="1 2">
    <name type="scientific">Mytilus galloprovincialis</name>
    <name type="common">Mediterranean mussel</name>
    <dbReference type="NCBI Taxonomy" id="29158"/>
    <lineage>
        <taxon>Eukaryota</taxon>
        <taxon>Metazoa</taxon>
        <taxon>Spiralia</taxon>
        <taxon>Lophotrochozoa</taxon>
        <taxon>Mollusca</taxon>
        <taxon>Bivalvia</taxon>
        <taxon>Autobranchia</taxon>
        <taxon>Pteriomorphia</taxon>
        <taxon>Mytilida</taxon>
        <taxon>Mytiloidea</taxon>
        <taxon>Mytilidae</taxon>
        <taxon>Mytilinae</taxon>
        <taxon>Mytilus</taxon>
    </lineage>
</organism>
<dbReference type="OrthoDB" id="5406014at2759"/>
<dbReference type="InterPro" id="IPR052457">
    <property type="entry name" value="Ankyrin-DD_containing_protein"/>
</dbReference>
<reference evidence="1" key="1">
    <citation type="submission" date="2018-11" db="EMBL/GenBank/DDBJ databases">
        <authorList>
            <person name="Alioto T."/>
            <person name="Alioto T."/>
        </authorList>
    </citation>
    <scope>NUCLEOTIDE SEQUENCE</scope>
</reference>
<dbReference type="EMBL" id="UYJE01004626">
    <property type="protein sequence ID" value="VDI29783.1"/>
    <property type="molecule type" value="Genomic_DNA"/>
</dbReference>
<dbReference type="PANTHER" id="PTHR24125">
    <property type="entry name" value="ANKYRIN REPEAT AND DEATH DOMAIN-CONTAINING PROTEIN"/>
    <property type="match status" value="1"/>
</dbReference>
<dbReference type="Pfam" id="PF12796">
    <property type="entry name" value="Ank_2"/>
    <property type="match status" value="1"/>
</dbReference>
<comment type="caution">
    <text evidence="1">The sequence shown here is derived from an EMBL/GenBank/DDBJ whole genome shotgun (WGS) entry which is preliminary data.</text>
</comment>
<sequence length="137" mass="15679">MSSRNCLKSMVKRWKKKALTTKCGLNDDVQLVFKAISEGKFKLARILIERNVNVNCTDNVGRTPLIAVCRLKNIRINEKDRLRFVKFLLNEEGIILNTTDKFGKQALDYASEHELQPVINIIVDAIENILDNVLFGF</sequence>
<proteinExistence type="predicted"/>
<dbReference type="InterPro" id="IPR002110">
    <property type="entry name" value="Ankyrin_rpt"/>
</dbReference>
<accession>A0A8B6E668</accession>
<name>A0A8B6E668_MYTGA</name>
<protein>
    <submittedName>
        <fullName evidence="1">Uncharacterized protein</fullName>
    </submittedName>
</protein>
<dbReference type="AlphaFoldDB" id="A0A8B6E668"/>
<dbReference type="SUPFAM" id="SSF48403">
    <property type="entry name" value="Ankyrin repeat"/>
    <property type="match status" value="1"/>
</dbReference>
<dbReference type="Gene3D" id="1.25.40.20">
    <property type="entry name" value="Ankyrin repeat-containing domain"/>
    <property type="match status" value="1"/>
</dbReference>
<dbReference type="Proteomes" id="UP000596742">
    <property type="component" value="Unassembled WGS sequence"/>
</dbReference>
<dbReference type="InterPro" id="IPR036770">
    <property type="entry name" value="Ankyrin_rpt-contain_sf"/>
</dbReference>
<dbReference type="PANTHER" id="PTHR24125:SF5">
    <property type="entry name" value="ANKYRIN REPEAT PROTEIN"/>
    <property type="match status" value="1"/>
</dbReference>
<gene>
    <name evidence="1" type="ORF">MGAL_10B091144</name>
</gene>